<reference evidence="3" key="1">
    <citation type="submission" date="2014-08" db="EMBL/GenBank/DDBJ databases">
        <authorList>
            <person name="Falentin Helene"/>
        </authorList>
    </citation>
    <scope>NUCLEOTIDE SEQUENCE</scope>
</reference>
<dbReference type="InterPro" id="IPR038157">
    <property type="entry name" value="FeoA_core_dom"/>
</dbReference>
<gene>
    <name evidence="3" type="primary">feoA</name>
    <name evidence="3" type="ORF">PFCIRM138_04005</name>
</gene>
<evidence type="ECO:0000313" key="3">
    <source>
        <dbReference type="EMBL" id="CEP27580.1"/>
    </source>
</evidence>
<name>A0A068VUS3_PROFF</name>
<dbReference type="InterPro" id="IPR008988">
    <property type="entry name" value="Transcriptional_repressor_C"/>
</dbReference>
<dbReference type="PATRIC" id="fig|66712.6.peg.1904"/>
<dbReference type="KEGG" id="pfre:RM25_1876"/>
<dbReference type="PANTHER" id="PTHR42954">
    <property type="entry name" value="FE(2+) TRANSPORT PROTEIN A"/>
    <property type="match status" value="1"/>
</dbReference>
<dbReference type="AlphaFoldDB" id="A0A068VUS3"/>
<dbReference type="Pfam" id="PF04023">
    <property type="entry name" value="FeoA"/>
    <property type="match status" value="1"/>
</dbReference>
<protein>
    <submittedName>
        <fullName evidence="3">Ferrous iron uptake protein A 9.a.8.1.x</fullName>
    </submittedName>
</protein>
<dbReference type="SMART" id="SM00899">
    <property type="entry name" value="FeoA"/>
    <property type="match status" value="1"/>
</dbReference>
<feature type="domain" description="Ferrous iron transporter FeoA-like" evidence="2">
    <location>
        <begin position="29"/>
        <end position="103"/>
    </location>
</feature>
<sequence length="119" mass="12850">MSARVVPDEFTAETTQAVASFETVGSKIVPLSNLHAGDVGVICRLDEEADESITHRLQLLGFDCGREVCLIRQAPLSGPMVFRVCDAQMCLREAQADMIYVRIPDDAAQVVADAEAIVA</sequence>
<evidence type="ECO:0000256" key="1">
    <source>
        <dbReference type="ARBA" id="ARBA00023004"/>
    </source>
</evidence>
<dbReference type="SUPFAM" id="SSF50037">
    <property type="entry name" value="C-terminal domain of transcriptional repressors"/>
    <property type="match status" value="1"/>
</dbReference>
<organism evidence="3">
    <name type="scientific">Propionibacterium freudenreichii subsp. freudenreichii</name>
    <dbReference type="NCBI Taxonomy" id="66712"/>
    <lineage>
        <taxon>Bacteria</taxon>
        <taxon>Bacillati</taxon>
        <taxon>Actinomycetota</taxon>
        <taxon>Actinomycetes</taxon>
        <taxon>Propionibacteriales</taxon>
        <taxon>Propionibacteriaceae</taxon>
        <taxon>Propionibacterium</taxon>
    </lineage>
</organism>
<dbReference type="Gene3D" id="2.30.30.90">
    <property type="match status" value="1"/>
</dbReference>
<dbReference type="InterPro" id="IPR052713">
    <property type="entry name" value="FeoA"/>
</dbReference>
<accession>A0A068VUS3</accession>
<evidence type="ECO:0000259" key="2">
    <source>
        <dbReference type="SMART" id="SM00899"/>
    </source>
</evidence>
<dbReference type="GO" id="GO:0046914">
    <property type="term" value="F:transition metal ion binding"/>
    <property type="evidence" value="ECO:0007669"/>
    <property type="project" value="InterPro"/>
</dbReference>
<dbReference type="InterPro" id="IPR007167">
    <property type="entry name" value="Fe-transptr_FeoA-like"/>
</dbReference>
<keyword evidence="1" id="KW-0408">Iron</keyword>
<proteinExistence type="predicted"/>
<dbReference type="PANTHER" id="PTHR42954:SF2">
    <property type="entry name" value="FE(2+) TRANSPORT PROTEIN A"/>
    <property type="match status" value="1"/>
</dbReference>
<dbReference type="EMBL" id="LM676438">
    <property type="protein sequence ID" value="CEP27580.1"/>
    <property type="molecule type" value="Genomic_DNA"/>
</dbReference>